<evidence type="ECO:0000256" key="6">
    <source>
        <dbReference type="ARBA" id="ARBA00023157"/>
    </source>
</evidence>
<evidence type="ECO:0000256" key="4">
    <source>
        <dbReference type="ARBA" id="ARBA00022729"/>
    </source>
</evidence>
<comment type="subcellular location">
    <subcellularLocation>
        <location evidence="1">Cell projection</location>
        <location evidence="1">Cilium</location>
    </subcellularLocation>
    <subcellularLocation>
        <location evidence="2">Cytoplasm</location>
    </subcellularLocation>
</comment>
<dbReference type="Pfam" id="PF22544">
    <property type="entry name" value="HYDIN_VesB_CFA65-like_Ig"/>
    <property type="match status" value="1"/>
</dbReference>
<dbReference type="Pfam" id="PF21722">
    <property type="entry name" value="Gly_rich_2"/>
    <property type="match status" value="1"/>
</dbReference>
<dbReference type="Gene3D" id="2.60.120.200">
    <property type="match status" value="1"/>
</dbReference>
<evidence type="ECO:0000313" key="12">
    <source>
        <dbReference type="Proteomes" id="UP000244193"/>
    </source>
</evidence>
<dbReference type="Pfam" id="PF13385">
    <property type="entry name" value="Laminin_G_3"/>
    <property type="match status" value="1"/>
</dbReference>
<keyword evidence="7" id="KW-0966">Cell projection</keyword>
<keyword evidence="3" id="KW-0963">Cytoplasm</keyword>
<dbReference type="GO" id="GO:0005737">
    <property type="term" value="C:cytoplasm"/>
    <property type="evidence" value="ECO:0007669"/>
    <property type="project" value="UniProtKB-SubCell"/>
</dbReference>
<keyword evidence="4 9" id="KW-0732">Signal</keyword>
<dbReference type="InterPro" id="IPR026444">
    <property type="entry name" value="Secre_tail"/>
</dbReference>
<evidence type="ECO:0000256" key="5">
    <source>
        <dbReference type="ARBA" id="ARBA00023069"/>
    </source>
</evidence>
<evidence type="ECO:0000256" key="7">
    <source>
        <dbReference type="ARBA" id="ARBA00023273"/>
    </source>
</evidence>
<feature type="chain" id="PRO_5015448408" description="LamG-like jellyroll fold domain-containing protein" evidence="9">
    <location>
        <begin position="26"/>
        <end position="1806"/>
    </location>
</feature>
<evidence type="ECO:0000313" key="11">
    <source>
        <dbReference type="EMBL" id="AWA31312.1"/>
    </source>
</evidence>
<keyword evidence="5" id="KW-0969">Cilium</keyword>
<dbReference type="InterPro" id="IPR053879">
    <property type="entry name" value="HYDIN_VesB_CFA65-like_Ig"/>
</dbReference>
<proteinExistence type="predicted"/>
<dbReference type="Gene3D" id="2.60.40.10">
    <property type="entry name" value="Immunoglobulins"/>
    <property type="match status" value="2"/>
</dbReference>
<dbReference type="GO" id="GO:0005975">
    <property type="term" value="P:carbohydrate metabolic process"/>
    <property type="evidence" value="ECO:0007669"/>
    <property type="project" value="UniProtKB-ARBA"/>
</dbReference>
<dbReference type="Pfam" id="PF18962">
    <property type="entry name" value="Por_Secre_tail"/>
    <property type="match status" value="1"/>
</dbReference>
<keyword evidence="6" id="KW-1015">Disulfide bond</keyword>
<feature type="region of interest" description="Disordered" evidence="8">
    <location>
        <begin position="854"/>
        <end position="873"/>
    </location>
</feature>
<feature type="signal peptide" evidence="9">
    <location>
        <begin position="1"/>
        <end position="25"/>
    </location>
</feature>
<dbReference type="EMBL" id="CP028811">
    <property type="protein sequence ID" value="AWA31312.1"/>
    <property type="molecule type" value="Genomic_DNA"/>
</dbReference>
<evidence type="ECO:0000259" key="10">
    <source>
        <dbReference type="SMART" id="SM00560"/>
    </source>
</evidence>
<reference evidence="11 12" key="1">
    <citation type="submission" date="2018-04" db="EMBL/GenBank/DDBJ databases">
        <title>Genome sequencing of Flavobacterium sp. HYN0048.</title>
        <authorList>
            <person name="Yi H."/>
            <person name="Baek C."/>
        </authorList>
    </citation>
    <scope>NUCLEOTIDE SEQUENCE [LARGE SCALE GENOMIC DNA]</scope>
    <source>
        <strain evidence="11 12">HYN0048</strain>
    </source>
</reference>
<dbReference type="InterPro" id="IPR013783">
    <property type="entry name" value="Ig-like_fold"/>
</dbReference>
<dbReference type="GO" id="GO:0005509">
    <property type="term" value="F:calcium ion binding"/>
    <property type="evidence" value="ECO:0007669"/>
    <property type="project" value="InterPro"/>
</dbReference>
<dbReference type="OrthoDB" id="2582440at2"/>
<feature type="domain" description="LamG-like jellyroll fold" evidence="10">
    <location>
        <begin position="989"/>
        <end position="1114"/>
    </location>
</feature>
<gene>
    <name evidence="11" type="ORF">HYN48_15100</name>
</gene>
<evidence type="ECO:0000256" key="9">
    <source>
        <dbReference type="SAM" id="SignalP"/>
    </source>
</evidence>
<dbReference type="InterPro" id="IPR028974">
    <property type="entry name" value="TSP_type-3_rpt"/>
</dbReference>
<dbReference type="NCBIfam" id="TIGR04183">
    <property type="entry name" value="Por_Secre_tail"/>
    <property type="match status" value="1"/>
</dbReference>
<dbReference type="InterPro" id="IPR013320">
    <property type="entry name" value="ConA-like_dom_sf"/>
</dbReference>
<evidence type="ECO:0000256" key="2">
    <source>
        <dbReference type="ARBA" id="ARBA00004496"/>
    </source>
</evidence>
<dbReference type="RefSeq" id="WP_108373208.1">
    <property type="nucleotide sequence ID" value="NZ_CP028811.1"/>
</dbReference>
<dbReference type="NCBIfam" id="NF012200">
    <property type="entry name" value="choice_anch_D"/>
    <property type="match status" value="2"/>
</dbReference>
<accession>A0A2S0RKR5</accession>
<organism evidence="11 12">
    <name type="scientific">Flavobacterium magnum</name>
    <dbReference type="NCBI Taxonomy" id="2162713"/>
    <lineage>
        <taxon>Bacteria</taxon>
        <taxon>Pseudomonadati</taxon>
        <taxon>Bacteroidota</taxon>
        <taxon>Flavobacteriia</taxon>
        <taxon>Flavobacteriales</taxon>
        <taxon>Flavobacteriaceae</taxon>
        <taxon>Flavobacterium</taxon>
    </lineage>
</organism>
<dbReference type="KEGG" id="fmg:HYN48_15100"/>
<dbReference type="Proteomes" id="UP000244193">
    <property type="component" value="Chromosome"/>
</dbReference>
<keyword evidence="12" id="KW-1185">Reference proteome</keyword>
<dbReference type="SUPFAM" id="SSF103647">
    <property type="entry name" value="TSP type-3 repeat"/>
    <property type="match status" value="1"/>
</dbReference>
<dbReference type="SUPFAM" id="SSF49899">
    <property type="entry name" value="Concanavalin A-like lectins/glucanases"/>
    <property type="match status" value="1"/>
</dbReference>
<evidence type="ECO:0000256" key="8">
    <source>
        <dbReference type="SAM" id="MobiDB-lite"/>
    </source>
</evidence>
<dbReference type="GO" id="GO:0004553">
    <property type="term" value="F:hydrolase activity, hydrolyzing O-glycosyl compounds"/>
    <property type="evidence" value="ECO:0007669"/>
    <property type="project" value="UniProtKB-ARBA"/>
</dbReference>
<evidence type="ECO:0000256" key="1">
    <source>
        <dbReference type="ARBA" id="ARBA00004138"/>
    </source>
</evidence>
<sequence length="1806" mass="188951">MENTTMTFKKLLFLFSLLLSAAYSAAQDNTATFNSDGTFTVPAGYTYNATIHVWGAGGRGGSRSGSNGAGGGGGGGAYSSSTIVLTAGTYNVTVGTGATTDIADGEDSSFSTLVIAKGGKTVGLNSATGGAGGQASAGTGTIKYSGGAGVSATSGVAFSGGGGASAGTANDGATGLTSTGGIALNGGGNGGAGRLVAVGSGNGTAGTTPGGGGGGALRNSAVTVSGGAGANGRVIVTWNNPEINIRGNGNNIATGDNSPSTSDNTDFGTVDYYSGTISKTFTIQNSGVGLLGIGNITFSGSGAADFSVTTQPTLPVAASGGSTTFTVTFDPSAVGTRTAIISIPNNDADENPYTFTITGNGGTPNMTISGNNTVISDNDNSPSTSDFTNLGAQYIFSGLLTRTYTIKNTGTATVVLGAVTIGGTNAVEFSASTPAATVAPGAEVTFTISFNPSGAGSRVGSFSIVTNVSGANPYNFSIAGTGNTYLDSDGDGITDNNDLDDDNDGVPDTLEESICKSVSSLTASTIFLNEDFGTGTTRVQISETTPSASTNYTFESGQTLYDDDYTVYYKIAGINQADPTNISDFSWYAWVKSDDHTPGDTNGRMAVFNASNNAGVFYENTINGILPNIDVSYSFWVMNLDNLDSAFSPSELPRKTPTIKVEFIDTSTNAVISGTTYTTPSITRCASGNSCTTSIWKNFTTTANLGSRTSFKIRLSNTSPGGFGNDLAMDDIVISQKYCDLEGDGDADIFDLDDDNDGIPDVVEAGFGAYSSGKSTMDLSNGTKWVDANTNGLNDLVVGQTPLDSDGDLIYDFMDLDSDNDGIFDIDEAQKDTFYTGGANAKYNGDADINGDGVDDSGADTDGDGIQDLNDEDPNVFGTGVVDATKRKAFPTDTNNDGKADYRDVKSNGSTFDIAGTLFASFDGNNDGKVDGTTDVDKDGIRDAIDNNTSTVNAAGYGSPRSFTDKKLLIDFDGRNDYGEGPALISNLSSATIMGWIKLDEFFASAGVLFGNSNLYLSVGSDRKLSAATPNVSTTFSSTALDLKRWYHVAASYSSSGSLLLYLNGKLVSSVAASGSLPTTTSKFTIAKTSGALTNFFKGYIDEIRVFNTQLTADQIQKMVYQEIQLGETNKVKGTVITTKEIESTTWASLIGYFRMDNYKNDVIDDYTIAGIDDDKSNTAFTRIYNVKYLKTQNAPLPFKTKQAGILDSTALTDTENFIYGPDVAANDYSIIKVQHDVTLANNLTGVGLIVDAGKKITVNSDKKIENTWYLDLQGTIDLTGKSQLIQGASSDLATTTTGKIERDQQGTKNPFNYNYWSSPVIPSTNGAGVSTYTVDGVMKDGTSGSPVNLQWINDQDAPGTTPVTLSRAWIYKYQNLTNAYASWSYVGETGALSAGQGFTLKGSNAAASNQNYVFVGKPNNGDITSPIAASNLSLVGNPYPSALDSEAFIKDNIIGGNPGTSGALDSALYIWIHAPENNTHVYANYKGGYATLNLVGGLPPQVKASGTGGTGTSTSYTPGRYIPVGQGFFVQGSTTGGSLKFKNSQRAFIKENESTSNALFRTAQTTTDEDTPTPATSAGKPKIRIGFDNNAEMHRQLLIGFMGSDATDGFDIGYDALSFDANPSDMYFKTNDGNLLIQGVGYFQDAAIYPLGVTSDTAAPVKFSLDGVEELDDNQPIYIYDSLDDSYHNLREGNFETVLDAGTFEQRFSLRFSNPLGVTNPVNENQIGVIFTNNDQTLNIKNTLNSTTVESAVLFNVLGQQISAWDVKNENQENIRIPVKNISAGTYIVKVKTTTGSVSKKIIVR</sequence>
<protein>
    <recommendedName>
        <fullName evidence="10">LamG-like jellyroll fold domain-containing protein</fullName>
    </recommendedName>
</protein>
<dbReference type="InterPro" id="IPR049304">
    <property type="entry name" value="Gly_rich_dom"/>
</dbReference>
<dbReference type="SMART" id="SM00560">
    <property type="entry name" value="LamGL"/>
    <property type="match status" value="1"/>
</dbReference>
<name>A0A2S0RKR5_9FLAO</name>
<evidence type="ECO:0000256" key="3">
    <source>
        <dbReference type="ARBA" id="ARBA00022490"/>
    </source>
</evidence>
<dbReference type="InterPro" id="IPR006558">
    <property type="entry name" value="LamG-like"/>
</dbReference>